<dbReference type="KEGG" id="doe:DENOEST_2471"/>
<accession>A0A6S6Y335</accession>
<proteinExistence type="predicted"/>
<dbReference type="InterPro" id="IPR019600">
    <property type="entry name" value="Hemin_uptake_protein_HemP"/>
</dbReference>
<dbReference type="EMBL" id="LR778301">
    <property type="protein sequence ID" value="CAB1369636.1"/>
    <property type="molecule type" value="Genomic_DNA"/>
</dbReference>
<dbReference type="OrthoDB" id="5348353at2"/>
<reference evidence="1 2" key="1">
    <citation type="submission" date="2020-03" db="EMBL/GenBank/DDBJ databases">
        <authorList>
            <consortium name="Genoscope - CEA"/>
            <person name="William W."/>
        </authorList>
    </citation>
    <scope>NUCLEOTIDE SEQUENCE [LARGE SCALE GENOMIC DNA]</scope>
    <source>
        <strain evidence="2">DSM 16959</strain>
    </source>
</reference>
<dbReference type="Pfam" id="PF10636">
    <property type="entry name" value="hemP"/>
    <property type="match status" value="1"/>
</dbReference>
<dbReference type="AlphaFoldDB" id="A0A6S6Y335"/>
<protein>
    <submittedName>
        <fullName evidence="1">Hemin transporter</fullName>
    </submittedName>
</protein>
<organism evidence="1 2">
    <name type="scientific">Denitratisoma oestradiolicum</name>
    <dbReference type="NCBI Taxonomy" id="311182"/>
    <lineage>
        <taxon>Bacteria</taxon>
        <taxon>Pseudomonadati</taxon>
        <taxon>Pseudomonadota</taxon>
        <taxon>Betaproteobacteria</taxon>
        <taxon>Nitrosomonadales</taxon>
        <taxon>Sterolibacteriaceae</taxon>
        <taxon>Denitratisoma</taxon>
    </lineage>
</organism>
<dbReference type="RefSeq" id="WP_145771238.1">
    <property type="nucleotide sequence ID" value="NZ_LR778301.1"/>
</dbReference>
<gene>
    <name evidence="1" type="ORF">DENOEST_2471</name>
</gene>
<dbReference type="Proteomes" id="UP000515733">
    <property type="component" value="Chromosome"/>
</dbReference>
<dbReference type="Gene3D" id="2.10.70.10">
    <property type="entry name" value="Complement Module, domain 1"/>
    <property type="match status" value="1"/>
</dbReference>
<keyword evidence="2" id="KW-1185">Reference proteome</keyword>
<evidence type="ECO:0000313" key="1">
    <source>
        <dbReference type="EMBL" id="CAB1369636.1"/>
    </source>
</evidence>
<name>A0A6S6Y335_9PROT</name>
<evidence type="ECO:0000313" key="2">
    <source>
        <dbReference type="Proteomes" id="UP000515733"/>
    </source>
</evidence>
<sequence length="68" mass="7230">MNEKPQARACPPASPLLAAVSGHGGGQAALPTCNSHTLFDGGKELVILHHGESYRLRQTRQGKLILTK</sequence>